<reference evidence="2 3" key="1">
    <citation type="submission" date="2019-04" db="EMBL/GenBank/DDBJ databases">
        <title>Geobacter oryzae sp. nov., ferric-reducing bacteria isolated from paddy soil.</title>
        <authorList>
            <person name="Xu Z."/>
            <person name="Masuda Y."/>
            <person name="Itoh H."/>
            <person name="Senoo K."/>
        </authorList>
    </citation>
    <scope>NUCLEOTIDE SEQUENCE [LARGE SCALE GENOMIC DNA]</scope>
    <source>
        <strain evidence="2 3">Red111</strain>
    </source>
</reference>
<gene>
    <name evidence="2" type="ORF">E4633_04460</name>
</gene>
<feature type="domain" description="Flagellin N-terminal" evidence="1">
    <location>
        <begin position="15"/>
        <end position="143"/>
    </location>
</feature>
<evidence type="ECO:0000259" key="1">
    <source>
        <dbReference type="Pfam" id="PF00669"/>
    </source>
</evidence>
<dbReference type="Pfam" id="PF00669">
    <property type="entry name" value="Flagellin_N"/>
    <property type="match status" value="1"/>
</dbReference>
<evidence type="ECO:0000313" key="2">
    <source>
        <dbReference type="EMBL" id="TGU74721.1"/>
    </source>
</evidence>
<evidence type="ECO:0000313" key="3">
    <source>
        <dbReference type="Proteomes" id="UP000306416"/>
    </source>
</evidence>
<keyword evidence="2" id="KW-0969">Cilium</keyword>
<keyword evidence="2" id="KW-0966">Cell projection</keyword>
<dbReference type="InterPro" id="IPR001029">
    <property type="entry name" value="Flagellin_N"/>
</dbReference>
<dbReference type="GO" id="GO:0009288">
    <property type="term" value="C:bacterial-type flagellum"/>
    <property type="evidence" value="ECO:0007669"/>
    <property type="project" value="InterPro"/>
</dbReference>
<dbReference type="PANTHER" id="PTHR42792">
    <property type="entry name" value="FLAGELLIN"/>
    <property type="match status" value="1"/>
</dbReference>
<dbReference type="SUPFAM" id="SSF64518">
    <property type="entry name" value="Phase 1 flagellin"/>
    <property type="match status" value="1"/>
</dbReference>
<proteinExistence type="predicted"/>
<keyword evidence="2" id="KW-0282">Flagellum</keyword>
<protein>
    <submittedName>
        <fullName evidence="2">Flagellin</fullName>
    </submittedName>
</protein>
<dbReference type="Proteomes" id="UP000306416">
    <property type="component" value="Unassembled WGS sequence"/>
</dbReference>
<keyword evidence="3" id="KW-1185">Reference proteome</keyword>
<dbReference type="AlphaFoldDB" id="A0A4S1CLR7"/>
<accession>A0A4S1CLR7</accession>
<dbReference type="InterPro" id="IPR001492">
    <property type="entry name" value="Flagellin"/>
</dbReference>
<comment type="caution">
    <text evidence="2">The sequence shown here is derived from an EMBL/GenBank/DDBJ whole genome shotgun (WGS) entry which is preliminary data.</text>
</comment>
<name>A0A4S1CLR7_9BACT</name>
<dbReference type="EMBL" id="SRSC01000001">
    <property type="protein sequence ID" value="TGU74721.1"/>
    <property type="molecule type" value="Genomic_DNA"/>
</dbReference>
<sequence length="272" mass="28578">MSTSDISLTAGMRTNLLNLQQTSKLLNRTQERLSSGKQVNSALDNPTNYFAAQNATQRASDLADRKDGMAEAVQTVSAANAGITAITGLINAAKGIAQSALSTSDTSTRSTLSAQYDTIRSQIDNVSSDSGYRGLNLLSATNTLTVNFNEDASSSLDVKGFLANSTGLSLTTASGSWAANSNITTDTAKMDTAISTLRTNTQTLAANLNIITTRQTFTDSMIATLQTGADNLTLADMNQEGANMLMLQTRQSLGTTSLSMSSQAAQSVLKLF</sequence>
<dbReference type="RefSeq" id="WP_135869046.1">
    <property type="nucleotide sequence ID" value="NZ_SRSC01000001.1"/>
</dbReference>
<dbReference type="GO" id="GO:0005198">
    <property type="term" value="F:structural molecule activity"/>
    <property type="evidence" value="ECO:0007669"/>
    <property type="project" value="InterPro"/>
</dbReference>
<dbReference type="PANTHER" id="PTHR42792:SF2">
    <property type="entry name" value="FLAGELLIN"/>
    <property type="match status" value="1"/>
</dbReference>
<organism evidence="2 3">
    <name type="scientific">Geomonas terrae</name>
    <dbReference type="NCBI Taxonomy" id="2562681"/>
    <lineage>
        <taxon>Bacteria</taxon>
        <taxon>Pseudomonadati</taxon>
        <taxon>Thermodesulfobacteriota</taxon>
        <taxon>Desulfuromonadia</taxon>
        <taxon>Geobacterales</taxon>
        <taxon>Geobacteraceae</taxon>
        <taxon>Geomonas</taxon>
    </lineage>
</organism>
<dbReference type="Gene3D" id="1.20.1330.10">
    <property type="entry name" value="f41 fragment of flagellin, N-terminal domain"/>
    <property type="match status" value="1"/>
</dbReference>